<keyword evidence="1" id="KW-0805">Transcription regulation</keyword>
<evidence type="ECO:0000256" key="5">
    <source>
        <dbReference type="PROSITE-ProRule" id="PRU01091"/>
    </source>
</evidence>
<dbReference type="PROSITE" id="PS51755">
    <property type="entry name" value="OMPR_PHOB"/>
    <property type="match status" value="1"/>
</dbReference>
<feature type="domain" description="Response regulatory" evidence="6">
    <location>
        <begin position="2"/>
        <end position="116"/>
    </location>
</feature>
<keyword evidence="9" id="KW-1185">Reference proteome</keyword>
<sequence>MRFLLIEDNVQLAGAVVDRLVLDGHVVDHAADLETANDFVATTGYDLILLDIMLPDGDGRGFLSRHRKQESQTPVIVLTARSEVADRVGLLDLGADDYMVKPIDFSELEARCRAVLRRRGGAARNLLPLGDLQFDSLSGTLKFPDEDVQLRTRELRLFEVLANAPGQVFSKASLVDRLFSYDEEVSENAIEVYVGRLRRHLQKSNVRITTIRGLGYKLETE</sequence>
<dbReference type="PANTHER" id="PTHR48111:SF67">
    <property type="entry name" value="TRANSCRIPTIONAL REGULATORY PROTEIN TCTD"/>
    <property type="match status" value="1"/>
</dbReference>
<protein>
    <submittedName>
        <fullName evidence="8">Two-component system response regulator</fullName>
    </submittedName>
</protein>
<dbReference type="PANTHER" id="PTHR48111">
    <property type="entry name" value="REGULATOR OF RPOS"/>
    <property type="match status" value="1"/>
</dbReference>
<evidence type="ECO:0000256" key="4">
    <source>
        <dbReference type="PROSITE-ProRule" id="PRU00169"/>
    </source>
</evidence>
<evidence type="ECO:0000259" key="7">
    <source>
        <dbReference type="PROSITE" id="PS51755"/>
    </source>
</evidence>
<gene>
    <name evidence="8" type="ORF">AVO44_05595</name>
</gene>
<dbReference type="GO" id="GO:0000156">
    <property type="term" value="F:phosphorelay response regulator activity"/>
    <property type="evidence" value="ECO:0007669"/>
    <property type="project" value="TreeGrafter"/>
</dbReference>
<dbReference type="GO" id="GO:0006355">
    <property type="term" value="P:regulation of DNA-templated transcription"/>
    <property type="evidence" value="ECO:0007669"/>
    <property type="project" value="InterPro"/>
</dbReference>
<dbReference type="SMART" id="SM00448">
    <property type="entry name" value="REC"/>
    <property type="match status" value="1"/>
</dbReference>
<evidence type="ECO:0000259" key="6">
    <source>
        <dbReference type="PROSITE" id="PS50110"/>
    </source>
</evidence>
<evidence type="ECO:0000256" key="3">
    <source>
        <dbReference type="ARBA" id="ARBA00023163"/>
    </source>
</evidence>
<feature type="DNA-binding region" description="OmpR/PhoB-type" evidence="5">
    <location>
        <begin position="124"/>
        <end position="220"/>
    </location>
</feature>
<feature type="domain" description="OmpR/PhoB-type" evidence="7">
    <location>
        <begin position="124"/>
        <end position="220"/>
    </location>
</feature>
<dbReference type="Gene3D" id="1.10.10.10">
    <property type="entry name" value="Winged helix-like DNA-binding domain superfamily/Winged helix DNA-binding domain"/>
    <property type="match status" value="1"/>
</dbReference>
<dbReference type="AlphaFoldDB" id="A0A0X3U0J7"/>
<dbReference type="InterPro" id="IPR011006">
    <property type="entry name" value="CheY-like_superfamily"/>
</dbReference>
<dbReference type="InterPro" id="IPR001789">
    <property type="entry name" value="Sig_transdc_resp-reg_receiver"/>
</dbReference>
<dbReference type="InterPro" id="IPR001867">
    <property type="entry name" value="OmpR/PhoB-type_DNA-bd"/>
</dbReference>
<dbReference type="OrthoDB" id="9802426at2"/>
<dbReference type="SMART" id="SM00862">
    <property type="entry name" value="Trans_reg_C"/>
    <property type="match status" value="1"/>
</dbReference>
<dbReference type="RefSeq" id="WP_068333759.1">
    <property type="nucleotide sequence ID" value="NZ_LQBP01000002.1"/>
</dbReference>
<evidence type="ECO:0000313" key="8">
    <source>
        <dbReference type="EMBL" id="KUJ81324.1"/>
    </source>
</evidence>
<accession>A0A0X3U0J7</accession>
<dbReference type="EMBL" id="LQBP01000002">
    <property type="protein sequence ID" value="KUJ81324.1"/>
    <property type="molecule type" value="Genomic_DNA"/>
</dbReference>
<dbReference type="Pfam" id="PF00486">
    <property type="entry name" value="Trans_reg_C"/>
    <property type="match status" value="1"/>
</dbReference>
<dbReference type="GO" id="GO:0032993">
    <property type="term" value="C:protein-DNA complex"/>
    <property type="evidence" value="ECO:0007669"/>
    <property type="project" value="TreeGrafter"/>
</dbReference>
<evidence type="ECO:0000256" key="2">
    <source>
        <dbReference type="ARBA" id="ARBA00023125"/>
    </source>
</evidence>
<dbReference type="STRING" id="1685378.AVO44_05595"/>
<keyword evidence="3" id="KW-0804">Transcription</keyword>
<evidence type="ECO:0000313" key="9">
    <source>
        <dbReference type="Proteomes" id="UP000053690"/>
    </source>
</evidence>
<dbReference type="CDD" id="cd00383">
    <property type="entry name" value="trans_reg_C"/>
    <property type="match status" value="1"/>
</dbReference>
<dbReference type="PROSITE" id="PS50110">
    <property type="entry name" value="RESPONSE_REGULATORY"/>
    <property type="match status" value="1"/>
</dbReference>
<dbReference type="GO" id="GO:0005829">
    <property type="term" value="C:cytosol"/>
    <property type="evidence" value="ECO:0007669"/>
    <property type="project" value="TreeGrafter"/>
</dbReference>
<dbReference type="Proteomes" id="UP000053690">
    <property type="component" value="Unassembled WGS sequence"/>
</dbReference>
<organism evidence="8 9">
    <name type="scientific">Ruegeria profundi</name>
    <dbReference type="NCBI Taxonomy" id="1685378"/>
    <lineage>
        <taxon>Bacteria</taxon>
        <taxon>Pseudomonadati</taxon>
        <taxon>Pseudomonadota</taxon>
        <taxon>Alphaproteobacteria</taxon>
        <taxon>Rhodobacterales</taxon>
        <taxon>Roseobacteraceae</taxon>
        <taxon>Ruegeria</taxon>
    </lineage>
</organism>
<dbReference type="SUPFAM" id="SSF52172">
    <property type="entry name" value="CheY-like"/>
    <property type="match status" value="1"/>
</dbReference>
<comment type="caution">
    <text evidence="8">The sequence shown here is derived from an EMBL/GenBank/DDBJ whole genome shotgun (WGS) entry which is preliminary data.</text>
</comment>
<dbReference type="Pfam" id="PF00072">
    <property type="entry name" value="Response_reg"/>
    <property type="match status" value="1"/>
</dbReference>
<proteinExistence type="predicted"/>
<keyword evidence="2 5" id="KW-0238">DNA-binding</keyword>
<name>A0A0X3U0J7_9RHOB</name>
<dbReference type="Gene3D" id="6.10.250.690">
    <property type="match status" value="1"/>
</dbReference>
<dbReference type="SUPFAM" id="SSF46894">
    <property type="entry name" value="C-terminal effector domain of the bipartite response regulators"/>
    <property type="match status" value="1"/>
</dbReference>
<dbReference type="InterPro" id="IPR016032">
    <property type="entry name" value="Sig_transdc_resp-reg_C-effctor"/>
</dbReference>
<keyword evidence="4" id="KW-0597">Phosphoprotein</keyword>
<evidence type="ECO:0000256" key="1">
    <source>
        <dbReference type="ARBA" id="ARBA00023015"/>
    </source>
</evidence>
<dbReference type="InterPro" id="IPR036388">
    <property type="entry name" value="WH-like_DNA-bd_sf"/>
</dbReference>
<dbReference type="GO" id="GO:0000976">
    <property type="term" value="F:transcription cis-regulatory region binding"/>
    <property type="evidence" value="ECO:0007669"/>
    <property type="project" value="TreeGrafter"/>
</dbReference>
<reference evidence="9" key="1">
    <citation type="submission" date="2015-12" db="EMBL/GenBank/DDBJ databases">
        <authorList>
            <person name="Zhang G."/>
            <person name="Stingl U."/>
        </authorList>
    </citation>
    <scope>NUCLEOTIDE SEQUENCE [LARGE SCALE GENOMIC DNA]</scope>
    <source>
        <strain evidence="9">ZGT108</strain>
    </source>
</reference>
<dbReference type="Gene3D" id="3.40.50.2300">
    <property type="match status" value="1"/>
</dbReference>
<feature type="modified residue" description="4-aspartylphosphate" evidence="4">
    <location>
        <position position="51"/>
    </location>
</feature>
<dbReference type="InterPro" id="IPR039420">
    <property type="entry name" value="WalR-like"/>
</dbReference>